<dbReference type="Gene3D" id="2.60.40.3620">
    <property type="match status" value="1"/>
</dbReference>
<comment type="caution">
    <text evidence="2">The sequence shown here is derived from an EMBL/GenBank/DDBJ whole genome shotgun (WGS) entry which is preliminary data.</text>
</comment>
<name>A0A917D9W6_9FLAO</name>
<protein>
    <recommendedName>
        <fullName evidence="1">SusE outer membrane protein domain-containing protein</fullName>
    </recommendedName>
</protein>
<organism evidence="2 3">
    <name type="scientific">Flavobacterium orientale</name>
    <dbReference type="NCBI Taxonomy" id="1756020"/>
    <lineage>
        <taxon>Bacteria</taxon>
        <taxon>Pseudomonadati</taxon>
        <taxon>Bacteroidota</taxon>
        <taxon>Flavobacteriia</taxon>
        <taxon>Flavobacteriales</taxon>
        <taxon>Flavobacteriaceae</taxon>
        <taxon>Flavobacterium</taxon>
    </lineage>
</organism>
<evidence type="ECO:0000259" key="1">
    <source>
        <dbReference type="Pfam" id="PF14292"/>
    </source>
</evidence>
<dbReference type="RefSeq" id="WP_188361235.1">
    <property type="nucleotide sequence ID" value="NZ_BMFG01000002.1"/>
</dbReference>
<sequence>MKNTFKLLLATILFSGLWSCEDEQDLMFLTPPASFDILTPDAGTAVELTPGLQNNPALTVTWSAADYDTPTAVTYDVEISKSGNDFETFILAASTSNTNVTWSVSELNAAAGAAGLTPFVEEGLDIRIKSTTGTVDSQPVYSNVVTVLVTTYTTELPKIAVPGNHQGWNPPTAPRLAASGFGQTDYDGYVWLDGGYKFLGPDAAGNFNWGNTDWGDDGSFSGILVETGESDCQATAGYYRVQANTTTLTYSTTVTVWGIVGAATPGGWDNSTALTYNQTSGKWEGVVAMTAGGYKFRANNAWTLNLGGSTESLNYDGPDLILDVAGTYLVKLDLSNPRAYSYELIAQ</sequence>
<proteinExistence type="predicted"/>
<reference evidence="2" key="2">
    <citation type="submission" date="2020-09" db="EMBL/GenBank/DDBJ databases">
        <authorList>
            <person name="Sun Q."/>
            <person name="Zhou Y."/>
        </authorList>
    </citation>
    <scope>NUCLEOTIDE SEQUENCE</scope>
    <source>
        <strain evidence="2">CGMCC 1.12506</strain>
    </source>
</reference>
<dbReference type="AlphaFoldDB" id="A0A917D9W6"/>
<dbReference type="EMBL" id="BMFG01000002">
    <property type="protein sequence ID" value="GGD19890.1"/>
    <property type="molecule type" value="Genomic_DNA"/>
</dbReference>
<accession>A0A917D9W6</accession>
<gene>
    <name evidence="2" type="ORF">GCM10011343_08000</name>
</gene>
<evidence type="ECO:0000313" key="3">
    <source>
        <dbReference type="Proteomes" id="UP000625735"/>
    </source>
</evidence>
<evidence type="ECO:0000313" key="2">
    <source>
        <dbReference type="EMBL" id="GGD19890.1"/>
    </source>
</evidence>
<dbReference type="InterPro" id="IPR025970">
    <property type="entry name" value="SusE"/>
</dbReference>
<feature type="domain" description="SusE outer membrane protein" evidence="1">
    <location>
        <begin position="23"/>
        <end position="129"/>
    </location>
</feature>
<dbReference type="Proteomes" id="UP000625735">
    <property type="component" value="Unassembled WGS sequence"/>
</dbReference>
<dbReference type="CDD" id="cd12967">
    <property type="entry name" value="CBM_SusE-F_like_u1"/>
    <property type="match status" value="1"/>
</dbReference>
<keyword evidence="3" id="KW-1185">Reference proteome</keyword>
<reference evidence="2" key="1">
    <citation type="journal article" date="2014" name="Int. J. Syst. Evol. Microbiol.">
        <title>Complete genome sequence of Corynebacterium casei LMG S-19264T (=DSM 44701T), isolated from a smear-ripened cheese.</title>
        <authorList>
            <consortium name="US DOE Joint Genome Institute (JGI-PGF)"/>
            <person name="Walter F."/>
            <person name="Albersmeier A."/>
            <person name="Kalinowski J."/>
            <person name="Ruckert C."/>
        </authorList>
    </citation>
    <scope>NUCLEOTIDE SEQUENCE</scope>
    <source>
        <strain evidence="2">CGMCC 1.12506</strain>
    </source>
</reference>
<dbReference type="Pfam" id="PF14292">
    <property type="entry name" value="SusE"/>
    <property type="match status" value="1"/>
</dbReference>